<reference evidence="3" key="1">
    <citation type="submission" date="2015-05" db="EMBL/GenBank/DDBJ databases">
        <title>Draft genome sequencing of a biphenyl-degrading bacterium, Pseudomonas balearica KF707 (=NBRC110670).</title>
        <authorList>
            <person name="Kimura N."/>
            <person name="Hirose J."/>
            <person name="Watanabe T."/>
            <person name="Suenaga H."/>
            <person name="Fujihara H."/>
            <person name="Noguchi M."/>
            <person name="Hashimoto M."/>
            <person name="Shimodaira J."/>
            <person name="Tsuchikane K."/>
            <person name="Hosoyama A."/>
            <person name="Yamazoe A."/>
            <person name="Fujita N."/>
            <person name="Furukawa K."/>
        </authorList>
    </citation>
    <scope>NUCLEOTIDE SEQUENCE [LARGE SCALE GENOMIC DNA]</scope>
    <source>
        <strain evidence="3">DSM 10086 / NBRC 110670 / KF707</strain>
    </source>
</reference>
<accession>A0AAD1BYA0</accession>
<evidence type="ECO:0000313" key="2">
    <source>
        <dbReference type="EMBL" id="BAU73478.1"/>
    </source>
</evidence>
<evidence type="ECO:0000256" key="1">
    <source>
        <dbReference type="SAM" id="MobiDB-lite"/>
    </source>
</evidence>
<keyword evidence="3" id="KW-1185">Reference proteome</keyword>
<evidence type="ECO:0000313" key="3">
    <source>
        <dbReference type="Proteomes" id="UP000218554"/>
    </source>
</evidence>
<dbReference type="Proteomes" id="UP000218554">
    <property type="component" value="Chromosome"/>
</dbReference>
<protein>
    <submittedName>
        <fullName evidence="2">Uncharacterized protein</fullName>
    </submittedName>
</protein>
<proteinExistence type="predicted"/>
<dbReference type="AlphaFoldDB" id="A0AAD1BYA0"/>
<reference evidence="2 3" key="2">
    <citation type="journal article" date="2017" name="Int. J. Syst. Evol. Microbiol.">
        <title>Pseudomonas furukawaii sp. nov., a polychlorinated biphenyl-degrading bacterium isolated from biphenyl-contaminated soil in Japan.</title>
        <authorList>
            <person name="Kimura N."/>
            <person name="Watanabe T."/>
            <person name="Suenaga H."/>
            <person name="Fujihara H."/>
            <person name="Futagami T."/>
            <person name="Goto M."/>
            <person name="Hanada S."/>
            <person name="Hirose J."/>
        </authorList>
    </citation>
    <scope>NUCLEOTIDE SEQUENCE [LARGE SCALE GENOMIC DNA]</scope>
    <source>
        <strain evidence="3">DSM 10086 / NBRC 110670 / KF707</strain>
    </source>
</reference>
<dbReference type="KEGG" id="pfuw:KF707C_17900"/>
<dbReference type="EMBL" id="AP014862">
    <property type="protein sequence ID" value="BAU73478.1"/>
    <property type="molecule type" value="Genomic_DNA"/>
</dbReference>
<feature type="region of interest" description="Disordered" evidence="1">
    <location>
        <begin position="22"/>
        <end position="44"/>
    </location>
</feature>
<feature type="compositionally biased region" description="Basic and acidic residues" evidence="1">
    <location>
        <begin position="34"/>
        <end position="44"/>
    </location>
</feature>
<sequence>MPRLILLRHACLPEMKKAAYVNGTEGAGRRRSRTDHPPKCSDRR</sequence>
<organism evidence="2 3">
    <name type="scientific">Metapseudomonas furukawaii</name>
    <name type="common">Pseudomonas furukawaii</name>
    <dbReference type="NCBI Taxonomy" id="1149133"/>
    <lineage>
        <taxon>Bacteria</taxon>
        <taxon>Pseudomonadati</taxon>
        <taxon>Pseudomonadota</taxon>
        <taxon>Gammaproteobacteria</taxon>
        <taxon>Pseudomonadales</taxon>
        <taxon>Pseudomonadaceae</taxon>
        <taxon>Metapseudomonas</taxon>
    </lineage>
</organism>
<name>A0AAD1BYA0_METFU</name>
<gene>
    <name evidence="2" type="ORF">KF707C_17900</name>
</gene>